<evidence type="ECO:0000313" key="3">
    <source>
        <dbReference type="Proteomes" id="UP000053201"/>
    </source>
</evidence>
<dbReference type="AlphaFoldDB" id="A0A0L0HM92"/>
<accession>A0A0L0HM92</accession>
<reference evidence="2 3" key="1">
    <citation type="submission" date="2009-08" db="EMBL/GenBank/DDBJ databases">
        <title>The Genome Sequence of Spizellomyces punctatus strain DAOM BR117.</title>
        <authorList>
            <consortium name="The Broad Institute Genome Sequencing Platform"/>
            <person name="Russ C."/>
            <person name="Cuomo C."/>
            <person name="Shea T."/>
            <person name="Young S.K."/>
            <person name="Zeng Q."/>
            <person name="Koehrsen M."/>
            <person name="Haas B."/>
            <person name="Borodovsky M."/>
            <person name="Guigo R."/>
            <person name="Alvarado L."/>
            <person name="Berlin A."/>
            <person name="Bochicchio J."/>
            <person name="Borenstein D."/>
            <person name="Chapman S."/>
            <person name="Chen Z."/>
            <person name="Engels R."/>
            <person name="Freedman E."/>
            <person name="Gellesch M."/>
            <person name="Goldberg J."/>
            <person name="Griggs A."/>
            <person name="Gujja S."/>
            <person name="Heiman D."/>
            <person name="Hepburn T."/>
            <person name="Howarth C."/>
            <person name="Jen D."/>
            <person name="Larson L."/>
            <person name="Lewis B."/>
            <person name="Mehta T."/>
            <person name="Park D."/>
            <person name="Pearson M."/>
            <person name="Roberts A."/>
            <person name="Saif S."/>
            <person name="Shenoy N."/>
            <person name="Sisk P."/>
            <person name="Stolte C."/>
            <person name="Sykes S."/>
            <person name="Thomson T."/>
            <person name="Walk T."/>
            <person name="White J."/>
            <person name="Yandava C."/>
            <person name="Burger G."/>
            <person name="Gray M.W."/>
            <person name="Holland P.W.H."/>
            <person name="King N."/>
            <person name="Lang F.B.F."/>
            <person name="Roger A.J."/>
            <person name="Ruiz-Trillo I."/>
            <person name="Lander E."/>
            <person name="Nusbaum C."/>
        </authorList>
    </citation>
    <scope>NUCLEOTIDE SEQUENCE [LARGE SCALE GENOMIC DNA]</scope>
    <source>
        <strain evidence="2 3">DAOM BR117</strain>
    </source>
</reference>
<dbReference type="RefSeq" id="XP_016610251.1">
    <property type="nucleotide sequence ID" value="XM_016750982.1"/>
</dbReference>
<organism evidence="2 3">
    <name type="scientific">Spizellomyces punctatus (strain DAOM BR117)</name>
    <dbReference type="NCBI Taxonomy" id="645134"/>
    <lineage>
        <taxon>Eukaryota</taxon>
        <taxon>Fungi</taxon>
        <taxon>Fungi incertae sedis</taxon>
        <taxon>Chytridiomycota</taxon>
        <taxon>Chytridiomycota incertae sedis</taxon>
        <taxon>Chytridiomycetes</taxon>
        <taxon>Spizellomycetales</taxon>
        <taxon>Spizellomycetaceae</taxon>
        <taxon>Spizellomyces</taxon>
    </lineage>
</organism>
<dbReference type="OrthoDB" id="2122479at2759"/>
<protein>
    <submittedName>
        <fullName evidence="2">Uncharacterized protein</fullName>
    </submittedName>
</protein>
<evidence type="ECO:0000313" key="2">
    <source>
        <dbReference type="EMBL" id="KND02212.1"/>
    </source>
</evidence>
<keyword evidence="3" id="KW-1185">Reference proteome</keyword>
<dbReference type="Proteomes" id="UP000053201">
    <property type="component" value="Unassembled WGS sequence"/>
</dbReference>
<evidence type="ECO:0000256" key="1">
    <source>
        <dbReference type="SAM" id="MobiDB-lite"/>
    </source>
</evidence>
<proteinExistence type="predicted"/>
<sequence>MPNTDIDLPPCIYSSTKPYNGFTTLLHRFGRYERIRSMSSLAPRTVEPVSFAEPSQKSLERNAAMEAFSMQMARPEMEDQRVALTPKQEIKLELARLKAAVEKLKSGEIQQVQDTQQPQPQPQSQQEQSQQLPTLPPKPPKPTPLPRLNQKPSMANLFNFKKDR</sequence>
<dbReference type="VEuPathDB" id="FungiDB:SPPG_02697"/>
<feature type="region of interest" description="Disordered" evidence="1">
    <location>
        <begin position="108"/>
        <end position="164"/>
    </location>
</feature>
<dbReference type="GeneID" id="27686266"/>
<feature type="compositionally biased region" description="Pro residues" evidence="1">
    <location>
        <begin position="134"/>
        <end position="145"/>
    </location>
</feature>
<name>A0A0L0HM92_SPIPD</name>
<gene>
    <name evidence="2" type="ORF">SPPG_02697</name>
</gene>
<dbReference type="InParanoid" id="A0A0L0HM92"/>
<feature type="compositionally biased region" description="Low complexity" evidence="1">
    <location>
        <begin position="110"/>
        <end position="133"/>
    </location>
</feature>
<dbReference type="EMBL" id="KQ257453">
    <property type="protein sequence ID" value="KND02212.1"/>
    <property type="molecule type" value="Genomic_DNA"/>
</dbReference>